<dbReference type="Gene3D" id="3.40.50.300">
    <property type="entry name" value="P-loop containing nucleotide triphosphate hydrolases"/>
    <property type="match status" value="1"/>
</dbReference>
<dbReference type="InterPro" id="IPR003439">
    <property type="entry name" value="ABC_transporter-like_ATP-bd"/>
</dbReference>
<dbReference type="FunFam" id="3.40.50.300:FF:000287">
    <property type="entry name" value="Multidrug ABC transporter ATP-binding protein"/>
    <property type="match status" value="1"/>
</dbReference>
<evidence type="ECO:0000256" key="4">
    <source>
        <dbReference type="ARBA" id="ARBA00022741"/>
    </source>
</evidence>
<evidence type="ECO:0000256" key="8">
    <source>
        <dbReference type="SAM" id="Phobius"/>
    </source>
</evidence>
<name>A0A1W1WFN3_SULTA</name>
<dbReference type="Gene3D" id="1.20.1560.10">
    <property type="entry name" value="ABC transporter type 1, transmembrane domain"/>
    <property type="match status" value="1"/>
</dbReference>
<proteinExistence type="predicted"/>
<feature type="transmembrane region" description="Helical" evidence="8">
    <location>
        <begin position="77"/>
        <end position="101"/>
    </location>
</feature>
<keyword evidence="6 8" id="KW-1133">Transmembrane helix</keyword>
<sequence length="592" mass="67202">MILERDQSSPITVPIGTFRRLLGYLLPYRQKLLIAFSVLLAATATDVVQPILIKIFLDQYLIPRHFPRVVLAELGALYLSLVIVTAVLNIIQLQLFQILALDIIQRLRIELFDKAQDIALSFFDRTPVGVIVSRITNDTQAILDMFMTVLSTFVQNITVLGGILIAMFSLNAHLALYCLILVPVLMGVMALYRKFSSPVFHRARQQLALLNAKLNESLQGMAIIQSMRQEHRMRREFGQINDAYRRARFRNMQLNSLLLRPLNDVIYSLTLIFILWYFGITSFAHAVNIGVLYAFVAYLSRFFEPINNMMQRLNFFQQAMVSAERVFQILDHDELAPRKIGQDQPQITQGEVVFDDVSFSYDGQTDVLKHISFTAHPGQTVAIVGHTGSGKSSIINLLMRFYPVERGHIYIDGVDLRHYSSQELRRKIGLVLQEPFLFFGDITSNIRLGNHFISDDDVVQAAQFVQADRFIRQLPEGYHAPIGERGATLSTGQRQLLSFARTMAMSPIILALDEATANVDTETEDAIQQALTQMRHGRTTIAIAHRLSTIQDADLIIVLHHGEIVEQGTHQELLARQGLYYKMYLLQQGQTL</sequence>
<feature type="transmembrane region" description="Helical" evidence="8">
    <location>
        <begin position="32"/>
        <end position="57"/>
    </location>
</feature>
<comment type="subcellular location">
    <subcellularLocation>
        <location evidence="1">Cell membrane</location>
        <topology evidence="1">Multi-pass membrane protein</topology>
    </subcellularLocation>
</comment>
<dbReference type="SUPFAM" id="SSF90123">
    <property type="entry name" value="ABC transporter transmembrane region"/>
    <property type="match status" value="1"/>
</dbReference>
<feature type="domain" description="ABC transporter" evidence="9">
    <location>
        <begin position="352"/>
        <end position="586"/>
    </location>
</feature>
<keyword evidence="2" id="KW-0813">Transport</keyword>
<dbReference type="CDD" id="cd03254">
    <property type="entry name" value="ABCC_Glucan_exporter_like"/>
    <property type="match status" value="1"/>
</dbReference>
<feature type="transmembrane region" description="Helical" evidence="8">
    <location>
        <begin position="141"/>
        <end position="168"/>
    </location>
</feature>
<dbReference type="InterPro" id="IPR027417">
    <property type="entry name" value="P-loop_NTPase"/>
</dbReference>
<dbReference type="AlphaFoldDB" id="A0A1W1WFN3"/>
<dbReference type="GO" id="GO:0005886">
    <property type="term" value="C:plasma membrane"/>
    <property type="evidence" value="ECO:0007669"/>
    <property type="project" value="UniProtKB-SubCell"/>
</dbReference>
<evidence type="ECO:0000256" key="2">
    <source>
        <dbReference type="ARBA" id="ARBA00022448"/>
    </source>
</evidence>
<organism evidence="11 12">
    <name type="scientific">Sulfobacillus thermosulfidooxidans (strain DSM 9293 / VKM B-1269 / AT-1)</name>
    <dbReference type="NCBI Taxonomy" id="929705"/>
    <lineage>
        <taxon>Bacteria</taxon>
        <taxon>Bacillati</taxon>
        <taxon>Bacillota</taxon>
        <taxon>Clostridia</taxon>
        <taxon>Eubacteriales</taxon>
        <taxon>Clostridiales Family XVII. Incertae Sedis</taxon>
        <taxon>Sulfobacillus</taxon>
    </lineage>
</organism>
<keyword evidence="5 11" id="KW-0067">ATP-binding</keyword>
<dbReference type="GO" id="GO:0005524">
    <property type="term" value="F:ATP binding"/>
    <property type="evidence" value="ECO:0007669"/>
    <property type="project" value="UniProtKB-KW"/>
</dbReference>
<keyword evidence="4" id="KW-0547">Nucleotide-binding</keyword>
<evidence type="ECO:0000256" key="1">
    <source>
        <dbReference type="ARBA" id="ARBA00004651"/>
    </source>
</evidence>
<dbReference type="EMBL" id="FWWY01000001">
    <property type="protein sequence ID" value="SMC04989.1"/>
    <property type="molecule type" value="Genomic_DNA"/>
</dbReference>
<reference evidence="12" key="1">
    <citation type="submission" date="2017-04" db="EMBL/GenBank/DDBJ databases">
        <authorList>
            <person name="Varghese N."/>
            <person name="Submissions S."/>
        </authorList>
    </citation>
    <scope>NUCLEOTIDE SEQUENCE [LARGE SCALE GENOMIC DNA]</scope>
    <source>
        <strain evidence="12">DSM 9293</strain>
    </source>
</reference>
<dbReference type="SUPFAM" id="SSF52540">
    <property type="entry name" value="P-loop containing nucleoside triphosphate hydrolases"/>
    <property type="match status" value="1"/>
</dbReference>
<dbReference type="InterPro" id="IPR036640">
    <property type="entry name" value="ABC1_TM_sf"/>
</dbReference>
<dbReference type="Pfam" id="PF00664">
    <property type="entry name" value="ABC_membrane"/>
    <property type="match status" value="1"/>
</dbReference>
<dbReference type="GO" id="GO:0016887">
    <property type="term" value="F:ATP hydrolysis activity"/>
    <property type="evidence" value="ECO:0007669"/>
    <property type="project" value="InterPro"/>
</dbReference>
<evidence type="ECO:0000256" key="7">
    <source>
        <dbReference type="ARBA" id="ARBA00023136"/>
    </source>
</evidence>
<dbReference type="InterPro" id="IPR011527">
    <property type="entry name" value="ABC1_TM_dom"/>
</dbReference>
<keyword evidence="12" id="KW-1185">Reference proteome</keyword>
<dbReference type="RefSeq" id="WP_084661427.1">
    <property type="nucleotide sequence ID" value="NZ_FWWY01000001.1"/>
</dbReference>
<dbReference type="Proteomes" id="UP000192660">
    <property type="component" value="Unassembled WGS sequence"/>
</dbReference>
<evidence type="ECO:0000313" key="12">
    <source>
        <dbReference type="Proteomes" id="UP000192660"/>
    </source>
</evidence>
<dbReference type="InterPro" id="IPR003593">
    <property type="entry name" value="AAA+_ATPase"/>
</dbReference>
<keyword evidence="3 8" id="KW-0812">Transmembrane</keyword>
<dbReference type="PANTHER" id="PTHR43394">
    <property type="entry name" value="ATP-DEPENDENT PERMEASE MDL1, MITOCHONDRIAL"/>
    <property type="match status" value="1"/>
</dbReference>
<feature type="transmembrane region" description="Helical" evidence="8">
    <location>
        <begin position="174"/>
        <end position="192"/>
    </location>
</feature>
<dbReference type="PANTHER" id="PTHR43394:SF1">
    <property type="entry name" value="ATP-BINDING CASSETTE SUB-FAMILY B MEMBER 10, MITOCHONDRIAL"/>
    <property type="match status" value="1"/>
</dbReference>
<accession>A0A1W1WFN3</accession>
<dbReference type="Pfam" id="PF00005">
    <property type="entry name" value="ABC_tran"/>
    <property type="match status" value="1"/>
</dbReference>
<evidence type="ECO:0000313" key="11">
    <source>
        <dbReference type="EMBL" id="SMC04989.1"/>
    </source>
</evidence>
<gene>
    <name evidence="11" type="ORF">SAMN00768000_1959</name>
</gene>
<dbReference type="InterPro" id="IPR039421">
    <property type="entry name" value="Type_1_exporter"/>
</dbReference>
<dbReference type="OrthoDB" id="9771903at2"/>
<feature type="domain" description="ABC transmembrane type-1" evidence="10">
    <location>
        <begin position="33"/>
        <end position="318"/>
    </location>
</feature>
<evidence type="ECO:0000256" key="5">
    <source>
        <dbReference type="ARBA" id="ARBA00022840"/>
    </source>
</evidence>
<keyword evidence="7 8" id="KW-0472">Membrane</keyword>
<dbReference type="GO" id="GO:0015421">
    <property type="term" value="F:ABC-type oligopeptide transporter activity"/>
    <property type="evidence" value="ECO:0007669"/>
    <property type="project" value="TreeGrafter"/>
</dbReference>
<dbReference type="STRING" id="28034.BFX07_15235"/>
<dbReference type="CDD" id="cd18544">
    <property type="entry name" value="ABC_6TM_TmrA_like"/>
    <property type="match status" value="1"/>
</dbReference>
<evidence type="ECO:0000259" key="10">
    <source>
        <dbReference type="PROSITE" id="PS50929"/>
    </source>
</evidence>
<feature type="transmembrane region" description="Helical" evidence="8">
    <location>
        <begin position="283"/>
        <end position="303"/>
    </location>
</feature>
<evidence type="ECO:0000259" key="9">
    <source>
        <dbReference type="PROSITE" id="PS50893"/>
    </source>
</evidence>
<feature type="transmembrane region" description="Helical" evidence="8">
    <location>
        <begin position="257"/>
        <end position="277"/>
    </location>
</feature>
<dbReference type="PROSITE" id="PS50929">
    <property type="entry name" value="ABC_TM1F"/>
    <property type="match status" value="1"/>
</dbReference>
<dbReference type="SMART" id="SM00382">
    <property type="entry name" value="AAA"/>
    <property type="match status" value="1"/>
</dbReference>
<protein>
    <submittedName>
        <fullName evidence="11">ATP-binding cassette, subfamily B</fullName>
    </submittedName>
</protein>
<evidence type="ECO:0000256" key="3">
    <source>
        <dbReference type="ARBA" id="ARBA00022692"/>
    </source>
</evidence>
<evidence type="ECO:0000256" key="6">
    <source>
        <dbReference type="ARBA" id="ARBA00022989"/>
    </source>
</evidence>
<dbReference type="PROSITE" id="PS50893">
    <property type="entry name" value="ABC_TRANSPORTER_2"/>
    <property type="match status" value="1"/>
</dbReference>